<gene>
    <name evidence="1" type="ORF">V1525DRAFT_449795</name>
</gene>
<accession>A0ACC3T395</accession>
<dbReference type="Proteomes" id="UP001433508">
    <property type="component" value="Unassembled WGS sequence"/>
</dbReference>
<evidence type="ECO:0000313" key="1">
    <source>
        <dbReference type="EMBL" id="KAK9238392.1"/>
    </source>
</evidence>
<dbReference type="EMBL" id="MU971357">
    <property type="protein sequence ID" value="KAK9238392.1"/>
    <property type="molecule type" value="Genomic_DNA"/>
</dbReference>
<sequence length="302" mass="33358">MCATGDRGSYGSAARDPPAAGLQHISCERQEEKRKRKANFETVSEEVKRQAMTDSSNLLNVVRRPMSPDGWLEVSASRVEYEQEQRVLENDGRSHRYPKLWYDGNSNVAIVVAAPSAIDSGMAGGILQSISAEVMMHQGISQEIKRGLALETDTTSTRGLTTRGWDGALRYRPGNRSTLMIAVEVGVSQAYDISWSVCAMHCRRNTAFHDAEEDFRRQLTQSPYGPLHRDGVTWSGRVQQMIVQDGEFVGDNVPPSLHEVVLGDCIPSHILSGAEIIATPDSMVESAVNRMRRRAHFGTSPT</sequence>
<evidence type="ECO:0000313" key="2">
    <source>
        <dbReference type="Proteomes" id="UP001433508"/>
    </source>
</evidence>
<keyword evidence="2" id="KW-1185">Reference proteome</keyword>
<protein>
    <submittedName>
        <fullName evidence="1">Uncharacterized protein</fullName>
    </submittedName>
</protein>
<organism evidence="1 2">
    <name type="scientific">Lipomyces kononenkoae</name>
    <name type="common">Yeast</name>
    <dbReference type="NCBI Taxonomy" id="34357"/>
    <lineage>
        <taxon>Eukaryota</taxon>
        <taxon>Fungi</taxon>
        <taxon>Dikarya</taxon>
        <taxon>Ascomycota</taxon>
        <taxon>Saccharomycotina</taxon>
        <taxon>Lipomycetes</taxon>
        <taxon>Lipomycetales</taxon>
        <taxon>Lipomycetaceae</taxon>
        <taxon>Lipomyces</taxon>
    </lineage>
</organism>
<comment type="caution">
    <text evidence="1">The sequence shown here is derived from an EMBL/GenBank/DDBJ whole genome shotgun (WGS) entry which is preliminary data.</text>
</comment>
<proteinExistence type="predicted"/>
<name>A0ACC3T395_LIPKO</name>
<reference evidence="2" key="1">
    <citation type="journal article" date="2024" name="Front. Bioeng. Biotechnol.">
        <title>Genome-scale model development and genomic sequencing of the oleaginous clade Lipomyces.</title>
        <authorList>
            <person name="Czajka J.J."/>
            <person name="Han Y."/>
            <person name="Kim J."/>
            <person name="Mondo S.J."/>
            <person name="Hofstad B.A."/>
            <person name="Robles A."/>
            <person name="Haridas S."/>
            <person name="Riley R."/>
            <person name="LaButti K."/>
            <person name="Pangilinan J."/>
            <person name="Andreopoulos W."/>
            <person name="Lipzen A."/>
            <person name="Yan J."/>
            <person name="Wang M."/>
            <person name="Ng V."/>
            <person name="Grigoriev I.V."/>
            <person name="Spatafora J.W."/>
            <person name="Magnuson J.K."/>
            <person name="Baker S.E."/>
            <person name="Pomraning K.R."/>
        </authorList>
    </citation>
    <scope>NUCLEOTIDE SEQUENCE [LARGE SCALE GENOMIC DNA]</scope>
    <source>
        <strain evidence="2">CBS 7786</strain>
    </source>
</reference>